<evidence type="ECO:0000313" key="2">
    <source>
        <dbReference type="EMBL" id="ETO84151.1"/>
    </source>
</evidence>
<protein>
    <submittedName>
        <fullName evidence="2">Uncharacterized protein</fullName>
    </submittedName>
</protein>
<dbReference type="EMBL" id="ANJA01000356">
    <property type="protein sequence ID" value="ETO84151.1"/>
    <property type="molecule type" value="Genomic_DNA"/>
</dbReference>
<comment type="caution">
    <text evidence="2">The sequence shown here is derived from an EMBL/GenBank/DDBJ whole genome shotgun (WGS) entry which is preliminary data.</text>
</comment>
<dbReference type="AlphaFoldDB" id="A0A081AZ40"/>
<evidence type="ECO:0000256" key="1">
    <source>
        <dbReference type="SAM" id="MobiDB-lite"/>
    </source>
</evidence>
<sequence>MKQFKDISGGLGSSQLKTSSRVSNIVRQWG</sequence>
<proteinExistence type="predicted"/>
<feature type="region of interest" description="Disordered" evidence="1">
    <location>
        <begin position="1"/>
        <end position="30"/>
    </location>
</feature>
<name>A0A081AZ40_PHYNI</name>
<dbReference type="Proteomes" id="UP000028582">
    <property type="component" value="Unassembled WGS sequence"/>
</dbReference>
<gene>
    <name evidence="2" type="ORF">F444_01912</name>
</gene>
<feature type="compositionally biased region" description="Polar residues" evidence="1">
    <location>
        <begin position="13"/>
        <end position="30"/>
    </location>
</feature>
<reference evidence="2 3" key="1">
    <citation type="submission" date="2013-11" db="EMBL/GenBank/DDBJ databases">
        <title>The Genome Sequence of Phytophthora parasitica P1976.</title>
        <authorList>
            <consortium name="The Broad Institute Genomics Platform"/>
            <person name="Russ C."/>
            <person name="Tyler B."/>
            <person name="Panabieres F."/>
            <person name="Shan W."/>
            <person name="Tripathy S."/>
            <person name="Grunwald N."/>
            <person name="Machado M."/>
            <person name="Johnson C.S."/>
            <person name="Walker B."/>
            <person name="Young S."/>
            <person name="Zeng Q."/>
            <person name="Gargeya S."/>
            <person name="Fitzgerald M."/>
            <person name="Haas B."/>
            <person name="Abouelleil A."/>
            <person name="Allen A.W."/>
            <person name="Alvarado L."/>
            <person name="Arachchi H.M."/>
            <person name="Berlin A.M."/>
            <person name="Chapman S.B."/>
            <person name="Gainer-Dewar J."/>
            <person name="Goldberg J."/>
            <person name="Griggs A."/>
            <person name="Gujja S."/>
            <person name="Hansen M."/>
            <person name="Howarth C."/>
            <person name="Imamovic A."/>
            <person name="Ireland A."/>
            <person name="Larimer J."/>
            <person name="McCowan C."/>
            <person name="Murphy C."/>
            <person name="Pearson M."/>
            <person name="Poon T.W."/>
            <person name="Priest M."/>
            <person name="Roberts A."/>
            <person name="Saif S."/>
            <person name="Shea T."/>
            <person name="Sisk P."/>
            <person name="Sykes S."/>
            <person name="Wortman J."/>
            <person name="Nusbaum C."/>
            <person name="Birren B."/>
        </authorList>
    </citation>
    <scope>NUCLEOTIDE SEQUENCE [LARGE SCALE GENOMIC DNA]</scope>
    <source>
        <strain evidence="2 3">P1976</strain>
    </source>
</reference>
<accession>A0A081AZ40</accession>
<organism evidence="2 3">
    <name type="scientific">Phytophthora nicotianae P1976</name>
    <dbReference type="NCBI Taxonomy" id="1317066"/>
    <lineage>
        <taxon>Eukaryota</taxon>
        <taxon>Sar</taxon>
        <taxon>Stramenopiles</taxon>
        <taxon>Oomycota</taxon>
        <taxon>Peronosporomycetes</taxon>
        <taxon>Peronosporales</taxon>
        <taxon>Peronosporaceae</taxon>
        <taxon>Phytophthora</taxon>
    </lineage>
</organism>
<evidence type="ECO:0000313" key="3">
    <source>
        <dbReference type="Proteomes" id="UP000028582"/>
    </source>
</evidence>